<evidence type="ECO:0000259" key="5">
    <source>
        <dbReference type="PROSITE" id="PS51891"/>
    </source>
</evidence>
<feature type="domain" description="CENP-V/GFA" evidence="5">
    <location>
        <begin position="7"/>
        <end position="111"/>
    </location>
</feature>
<evidence type="ECO:0000256" key="2">
    <source>
        <dbReference type="ARBA" id="ARBA00022723"/>
    </source>
</evidence>
<evidence type="ECO:0000313" key="7">
    <source>
        <dbReference type="Proteomes" id="UP001596353"/>
    </source>
</evidence>
<keyword evidence="3" id="KW-0862">Zinc</keyword>
<protein>
    <submittedName>
        <fullName evidence="6">GFA family protein</fullName>
    </submittedName>
</protein>
<name>A0ABW2B7P0_9RHOB</name>
<evidence type="ECO:0000256" key="3">
    <source>
        <dbReference type="ARBA" id="ARBA00022833"/>
    </source>
</evidence>
<dbReference type="PROSITE" id="PS51891">
    <property type="entry name" value="CENP_V_GFA"/>
    <property type="match status" value="1"/>
</dbReference>
<dbReference type="Pfam" id="PF04828">
    <property type="entry name" value="GFA"/>
    <property type="match status" value="1"/>
</dbReference>
<dbReference type="InterPro" id="IPR006913">
    <property type="entry name" value="CENP-V/GFA"/>
</dbReference>
<dbReference type="InterPro" id="IPR011057">
    <property type="entry name" value="Mss4-like_sf"/>
</dbReference>
<keyword evidence="4" id="KW-0456">Lyase</keyword>
<evidence type="ECO:0000256" key="1">
    <source>
        <dbReference type="ARBA" id="ARBA00005495"/>
    </source>
</evidence>
<evidence type="ECO:0000256" key="4">
    <source>
        <dbReference type="ARBA" id="ARBA00023239"/>
    </source>
</evidence>
<dbReference type="Gene3D" id="3.90.1590.10">
    <property type="entry name" value="glutathione-dependent formaldehyde- activating enzyme (gfa)"/>
    <property type="match status" value="1"/>
</dbReference>
<reference evidence="7" key="1">
    <citation type="journal article" date="2019" name="Int. J. Syst. Evol. Microbiol.">
        <title>The Global Catalogue of Microorganisms (GCM) 10K type strain sequencing project: providing services to taxonomists for standard genome sequencing and annotation.</title>
        <authorList>
            <consortium name="The Broad Institute Genomics Platform"/>
            <consortium name="The Broad Institute Genome Sequencing Center for Infectious Disease"/>
            <person name="Wu L."/>
            <person name="Ma J."/>
        </authorList>
    </citation>
    <scope>NUCLEOTIDE SEQUENCE [LARGE SCALE GENOMIC DNA]</scope>
    <source>
        <strain evidence="7">CCUG 66188</strain>
    </source>
</reference>
<keyword evidence="7" id="KW-1185">Reference proteome</keyword>
<dbReference type="Proteomes" id="UP001596353">
    <property type="component" value="Unassembled WGS sequence"/>
</dbReference>
<accession>A0ABW2B7P0</accession>
<dbReference type="PANTHER" id="PTHR33337">
    <property type="entry name" value="GFA DOMAIN-CONTAINING PROTEIN"/>
    <property type="match status" value="1"/>
</dbReference>
<proteinExistence type="inferred from homology"/>
<keyword evidence="2" id="KW-0479">Metal-binding</keyword>
<comment type="similarity">
    <text evidence="1">Belongs to the Gfa family.</text>
</comment>
<sequence>MERIMEIKGSCLCGAVAFVIAGTPKSMGSCHCSRCRKLGTSTVVFVGRDQFRLTRGREMIETIAPPPGSTYMRSFCKGCGTSLGEPLSPDEAFPINAQCLDGDPGLRISYHEFTSDAPAWAPAGQTGAK</sequence>
<dbReference type="EMBL" id="JBHSWG010000003">
    <property type="protein sequence ID" value="MFC6761719.1"/>
    <property type="molecule type" value="Genomic_DNA"/>
</dbReference>
<comment type="caution">
    <text evidence="6">The sequence shown here is derived from an EMBL/GenBank/DDBJ whole genome shotgun (WGS) entry which is preliminary data.</text>
</comment>
<evidence type="ECO:0000313" key="6">
    <source>
        <dbReference type="EMBL" id="MFC6761719.1"/>
    </source>
</evidence>
<dbReference type="SUPFAM" id="SSF51316">
    <property type="entry name" value="Mss4-like"/>
    <property type="match status" value="1"/>
</dbReference>
<organism evidence="6 7">
    <name type="scientific">Sulfitobacter porphyrae</name>
    <dbReference type="NCBI Taxonomy" id="1246864"/>
    <lineage>
        <taxon>Bacteria</taxon>
        <taxon>Pseudomonadati</taxon>
        <taxon>Pseudomonadota</taxon>
        <taxon>Alphaproteobacteria</taxon>
        <taxon>Rhodobacterales</taxon>
        <taxon>Roseobacteraceae</taxon>
        <taxon>Sulfitobacter</taxon>
    </lineage>
</organism>
<gene>
    <name evidence="6" type="ORF">ACFQFQ_23160</name>
</gene>
<dbReference type="PANTHER" id="PTHR33337:SF40">
    <property type="entry name" value="CENP-V_GFA DOMAIN-CONTAINING PROTEIN-RELATED"/>
    <property type="match status" value="1"/>
</dbReference>